<name>A0A023BCB1_GRENI</name>
<dbReference type="eggNOG" id="ENOG502SFN8">
    <property type="taxonomic scope" value="Eukaryota"/>
</dbReference>
<dbReference type="VEuPathDB" id="CryptoDB:GNI_016620"/>
<dbReference type="RefSeq" id="XP_011129006.1">
    <property type="nucleotide sequence ID" value="XM_011130704.1"/>
</dbReference>
<dbReference type="Gene3D" id="3.30.530.20">
    <property type="match status" value="1"/>
</dbReference>
<dbReference type="InterPro" id="IPR023393">
    <property type="entry name" value="START-like_dom_sf"/>
</dbReference>
<keyword evidence="2" id="KW-1185">Reference proteome</keyword>
<organism evidence="1 2">
    <name type="scientific">Gregarina niphandrodes</name>
    <name type="common">Septate eugregarine</name>
    <dbReference type="NCBI Taxonomy" id="110365"/>
    <lineage>
        <taxon>Eukaryota</taxon>
        <taxon>Sar</taxon>
        <taxon>Alveolata</taxon>
        <taxon>Apicomplexa</taxon>
        <taxon>Conoidasida</taxon>
        <taxon>Gregarinasina</taxon>
        <taxon>Eugregarinorida</taxon>
        <taxon>Gregarinidae</taxon>
        <taxon>Gregarina</taxon>
    </lineage>
</organism>
<dbReference type="EMBL" id="AFNH02000121">
    <property type="protein sequence ID" value="EZG82437.1"/>
    <property type="molecule type" value="Genomic_DNA"/>
</dbReference>
<reference evidence="1" key="1">
    <citation type="submission" date="2013-12" db="EMBL/GenBank/DDBJ databases">
        <authorList>
            <person name="Omoto C.K."/>
            <person name="Sibley D."/>
            <person name="Venepally P."/>
            <person name="Hadjithomas M."/>
            <person name="Karamycheva S."/>
            <person name="Brunk B."/>
            <person name="Roos D."/>
            <person name="Caler E."/>
            <person name="Lorenzi H."/>
        </authorList>
    </citation>
    <scope>NUCLEOTIDE SEQUENCE</scope>
</reference>
<comment type="caution">
    <text evidence="1">The sequence shown here is derived from an EMBL/GenBank/DDBJ whole genome shotgun (WGS) entry which is preliminary data.</text>
</comment>
<dbReference type="AlphaFoldDB" id="A0A023BCB1"/>
<dbReference type="OrthoDB" id="370643at2759"/>
<dbReference type="GeneID" id="22910870"/>
<accession>A0A023BCB1</accession>
<dbReference type="Proteomes" id="UP000019763">
    <property type="component" value="Unassembled WGS sequence"/>
</dbReference>
<evidence type="ECO:0000313" key="2">
    <source>
        <dbReference type="Proteomes" id="UP000019763"/>
    </source>
</evidence>
<protein>
    <recommendedName>
        <fullName evidence="3">START domain protein</fullName>
    </recommendedName>
</protein>
<dbReference type="SUPFAM" id="SSF55961">
    <property type="entry name" value="Bet v1-like"/>
    <property type="match status" value="1"/>
</dbReference>
<evidence type="ECO:0008006" key="3">
    <source>
        <dbReference type="Google" id="ProtNLM"/>
    </source>
</evidence>
<sequence>MTGFMKLFKKKSSSTGEGDLVALGKLEECTGLESTTEYLDAQEFQRSEELDEHIRQCADQACVKLKSTALEQSEEWTVWSDKKKLAVQVKKTSESNTICGRGTYTWSDAPTGLNMEFVETVMWDENAKKKYDENTDSMVCFFTVDDDTNLTCQAFKGRFGFAGRYFHVVIHRRRETEGDTDRLILGARSLDENWLELAHQHVDRDEARIKLDQIESKQVQGFAYVAGIVIEHERKENVFRITYVNDADIVTVGIPKWIIDRVKLDQLSVVKNIPNVILEAWNNREQS</sequence>
<evidence type="ECO:0000313" key="1">
    <source>
        <dbReference type="EMBL" id="EZG82437.1"/>
    </source>
</evidence>
<proteinExistence type="predicted"/>
<gene>
    <name evidence="1" type="ORF">GNI_016620</name>
</gene>